<dbReference type="AlphaFoldDB" id="A0A3S9WLB1"/>
<keyword evidence="2" id="KW-0031">Aminopeptidase</keyword>
<protein>
    <submittedName>
        <fullName evidence="2">Beta-peptidyl aminopeptidase BapA</fullName>
        <ecNumber evidence="2">3.4.11.25</ecNumber>
    </submittedName>
</protein>
<dbReference type="InterPro" id="IPR016117">
    <property type="entry name" value="ArgJ-like_dom_sf"/>
</dbReference>
<dbReference type="GO" id="GO:0004177">
    <property type="term" value="F:aminopeptidase activity"/>
    <property type="evidence" value="ECO:0007669"/>
    <property type="project" value="UniProtKB-KW"/>
</dbReference>
<dbReference type="CDD" id="cd02253">
    <property type="entry name" value="DmpA"/>
    <property type="match status" value="1"/>
</dbReference>
<dbReference type="PANTHER" id="PTHR36512">
    <property type="entry name" value="D-AMINOPEPTIDASE"/>
    <property type="match status" value="1"/>
</dbReference>
<dbReference type="InterPro" id="IPR005321">
    <property type="entry name" value="Peptidase_S58_DmpA"/>
</dbReference>
<accession>A0A3S9WLB1</accession>
<keyword evidence="2" id="KW-0378">Hydrolase</keyword>
<gene>
    <name evidence="2" type="ORF">CVS54_02203</name>
</gene>
<comment type="similarity">
    <text evidence="1">Belongs to the peptidase S58 family.</text>
</comment>
<dbReference type="RefSeq" id="WP_127012297.1">
    <property type="nucleotide sequence ID" value="NZ_CP031422.1"/>
</dbReference>
<dbReference type="Proteomes" id="UP000274841">
    <property type="component" value="Chromosome"/>
</dbReference>
<reference evidence="2 3" key="1">
    <citation type="submission" date="2018-08" db="EMBL/GenBank/DDBJ databases">
        <title>Microbacterium oxydans strain HG3.</title>
        <authorList>
            <person name="ORTET P."/>
        </authorList>
    </citation>
    <scope>NUCLEOTIDE SEQUENCE [LARGE SCALE GENOMIC DNA]</scope>
    <source>
        <strain evidence="2 3">HG3</strain>
    </source>
</reference>
<sequence>MVVSSSASESSRRRIRARDLGVPFAGRSGTHGAITDVPGVAVGYRTMIAGEGAHAVRTGVTAVLPRGREGVGVPCAAAVHAFNGNGELTGRAWIDESGSLSMPIGITSSHAVGAVHSGIDSWVAQVAPHVAAQWMLPVVGETWDGYLNDINGGHVTPADAWSALEAASTAAPAEGNVGGGTGMNCYGFKGGTGTASRTVAYGGAEYTVGVLIQANFGARDELRLGSIDLGARSSAPNPMGDDDWFARERRQHAPGGAGSAIVVIATDAPFLPGQCAALARRGALGLGRSGTAGSHFSGDIVLAFSTANEGALTSQFPEGSDEVYETMRLIPWGRIDPFLTAAVQAVDEAVWNALVAAQDMTGRDGHRSVALPHDEIRAAVDESRGV</sequence>
<dbReference type="EMBL" id="CP031422">
    <property type="protein sequence ID" value="AZS40859.1"/>
    <property type="molecule type" value="Genomic_DNA"/>
</dbReference>
<organism evidence="2 3">
    <name type="scientific">Microbacterium oxydans</name>
    <dbReference type="NCBI Taxonomy" id="82380"/>
    <lineage>
        <taxon>Bacteria</taxon>
        <taxon>Bacillati</taxon>
        <taxon>Actinomycetota</taxon>
        <taxon>Actinomycetes</taxon>
        <taxon>Micrococcales</taxon>
        <taxon>Microbacteriaceae</taxon>
        <taxon>Microbacterium</taxon>
    </lineage>
</organism>
<dbReference type="KEGG" id="moy:CVS54_02203"/>
<dbReference type="Gene3D" id="3.60.70.12">
    <property type="entry name" value="L-amino peptidase D-ALA esterase/amidase"/>
    <property type="match status" value="1"/>
</dbReference>
<evidence type="ECO:0000313" key="3">
    <source>
        <dbReference type="Proteomes" id="UP000274841"/>
    </source>
</evidence>
<dbReference type="Pfam" id="PF03576">
    <property type="entry name" value="Peptidase_S58"/>
    <property type="match status" value="1"/>
</dbReference>
<dbReference type="EC" id="3.4.11.25" evidence="2"/>
<evidence type="ECO:0000313" key="2">
    <source>
        <dbReference type="EMBL" id="AZS40859.1"/>
    </source>
</evidence>
<keyword evidence="2" id="KW-0645">Protease</keyword>
<proteinExistence type="inferred from homology"/>
<evidence type="ECO:0000256" key="1">
    <source>
        <dbReference type="ARBA" id="ARBA00007068"/>
    </source>
</evidence>
<dbReference type="PANTHER" id="PTHR36512:SF3">
    <property type="entry name" value="BLR5678 PROTEIN"/>
    <property type="match status" value="1"/>
</dbReference>
<name>A0A3S9WLB1_9MICO</name>
<dbReference type="SUPFAM" id="SSF56266">
    <property type="entry name" value="DmpA/ArgJ-like"/>
    <property type="match status" value="1"/>
</dbReference>